<dbReference type="AlphaFoldDB" id="A0A1M6UFE2"/>
<evidence type="ECO:0000313" key="3">
    <source>
        <dbReference type="EMBL" id="SHK67985.1"/>
    </source>
</evidence>
<dbReference type="STRING" id="1121322.SAMN02745136_03065"/>
<dbReference type="GO" id="GO:0016757">
    <property type="term" value="F:glycosyltransferase activity"/>
    <property type="evidence" value="ECO:0007669"/>
    <property type="project" value="InterPro"/>
</dbReference>
<dbReference type="OrthoDB" id="502646at2"/>
<reference evidence="3 4" key="1">
    <citation type="submission" date="2016-11" db="EMBL/GenBank/DDBJ databases">
        <authorList>
            <person name="Jaros S."/>
            <person name="Januszkiewicz K."/>
            <person name="Wedrychowicz H."/>
        </authorList>
    </citation>
    <scope>NUCLEOTIDE SEQUENCE [LARGE SCALE GENOMIC DNA]</scope>
    <source>
        <strain evidence="3 4">DSM 15929</strain>
    </source>
</reference>
<keyword evidence="4" id="KW-1185">Reference proteome</keyword>
<dbReference type="Proteomes" id="UP000184386">
    <property type="component" value="Unassembled WGS sequence"/>
</dbReference>
<dbReference type="RefSeq" id="WP_073277455.1">
    <property type="nucleotide sequence ID" value="NZ_FRAC01000015.1"/>
</dbReference>
<accession>A0A1M6UFE2</accession>
<dbReference type="CDD" id="cd03801">
    <property type="entry name" value="GT4_PimA-like"/>
    <property type="match status" value="1"/>
</dbReference>
<dbReference type="EMBL" id="FRAC01000015">
    <property type="protein sequence ID" value="SHK67985.1"/>
    <property type="molecule type" value="Genomic_DNA"/>
</dbReference>
<feature type="domain" description="Glycosyl transferase family 1" evidence="2">
    <location>
        <begin position="211"/>
        <end position="369"/>
    </location>
</feature>
<evidence type="ECO:0000313" key="4">
    <source>
        <dbReference type="Proteomes" id="UP000184386"/>
    </source>
</evidence>
<proteinExistence type="predicted"/>
<sequence>MKKLAFVTPWFGEKIPGGAEMALRGITQHLFASGINLEILTTCVKEFSSDWNENFHKPGEVHINGIPVKRFSVSKRDVKKFDEVNYKLINHIPITKEEELIFIQEMVNSPDLYKYIEQNVNEYELFIYIPYMFGTTYFGVKICPDKSILIPCFHDESYMYLGIFKELFSKVAGMIFNAKPECVLANQVYDLSNVNQCTPGLGLEIDIEYDENRFRQKYNIQDPFILYAGRKDVGKNVDLLIKYFIQYKKRKKSNLKLVLLGGGTINIPDTFKSDVLDLGFLPLQDKYDAYSAALCLCQPSINESFSLVIMESWLCHRPVIVHNNCEVTKHFVKDSNGGLYFADYWEFEGCIEYLLNNPAKSKDMGNRGNEYVRNNFDWNIIIMKYKNFFSKIEL</sequence>
<dbReference type="Pfam" id="PF00534">
    <property type="entry name" value="Glycos_transf_1"/>
    <property type="match status" value="1"/>
</dbReference>
<gene>
    <name evidence="3" type="ORF">SAMN02745136_03065</name>
</gene>
<organism evidence="3 4">
    <name type="scientific">Anaerocolumna jejuensis DSM 15929</name>
    <dbReference type="NCBI Taxonomy" id="1121322"/>
    <lineage>
        <taxon>Bacteria</taxon>
        <taxon>Bacillati</taxon>
        <taxon>Bacillota</taxon>
        <taxon>Clostridia</taxon>
        <taxon>Lachnospirales</taxon>
        <taxon>Lachnospiraceae</taxon>
        <taxon>Anaerocolumna</taxon>
    </lineage>
</organism>
<dbReference type="PANTHER" id="PTHR46401">
    <property type="entry name" value="GLYCOSYLTRANSFERASE WBBK-RELATED"/>
    <property type="match status" value="1"/>
</dbReference>
<dbReference type="InterPro" id="IPR001296">
    <property type="entry name" value="Glyco_trans_1"/>
</dbReference>
<evidence type="ECO:0000256" key="1">
    <source>
        <dbReference type="ARBA" id="ARBA00022679"/>
    </source>
</evidence>
<dbReference type="Gene3D" id="3.40.50.2000">
    <property type="entry name" value="Glycogen Phosphorylase B"/>
    <property type="match status" value="1"/>
</dbReference>
<dbReference type="GO" id="GO:0009103">
    <property type="term" value="P:lipopolysaccharide biosynthetic process"/>
    <property type="evidence" value="ECO:0007669"/>
    <property type="project" value="TreeGrafter"/>
</dbReference>
<protein>
    <submittedName>
        <fullName evidence="3">Glycosyltransferase involved in cell wall bisynthesis</fullName>
    </submittedName>
</protein>
<name>A0A1M6UFE2_9FIRM</name>
<dbReference type="SUPFAM" id="SSF53756">
    <property type="entry name" value="UDP-Glycosyltransferase/glycogen phosphorylase"/>
    <property type="match status" value="1"/>
</dbReference>
<evidence type="ECO:0000259" key="2">
    <source>
        <dbReference type="Pfam" id="PF00534"/>
    </source>
</evidence>
<dbReference type="PANTHER" id="PTHR46401:SF2">
    <property type="entry name" value="GLYCOSYLTRANSFERASE WBBK-RELATED"/>
    <property type="match status" value="1"/>
</dbReference>
<keyword evidence="1 3" id="KW-0808">Transferase</keyword>